<dbReference type="RefSeq" id="WP_406858394.1">
    <property type="nucleotide sequence ID" value="NZ_CP157484.1"/>
</dbReference>
<dbReference type="InterPro" id="IPR007763">
    <property type="entry name" value="NDUFA12"/>
</dbReference>
<accession>A0AAU7JN39</accession>
<sequence>MKTFLLQFFTWWSGQTIGTRFHTWRFGELVGTDEFGNTYYQTIGGKVDPQIGVVRRWVIYKDRTEATLTPPGWVGWLRNTSPLPPTQDGYAPREWEKPHVPNMTGTPFAYRPQGSILSTGERPAATGDYEAWSPTGQPVGARPTEGEISRG</sequence>
<dbReference type="PANTHER" id="PTHR12910">
    <property type="entry name" value="NADH-UBIQUINONE OXIDOREDUCTASE SUBUNIT B17.2"/>
    <property type="match status" value="1"/>
</dbReference>
<proteinExistence type="predicted"/>
<gene>
    <name evidence="2" type="ORF">ABEG18_12525</name>
</gene>
<dbReference type="EMBL" id="CP157484">
    <property type="protein sequence ID" value="XBO41539.1"/>
    <property type="molecule type" value="Genomic_DNA"/>
</dbReference>
<organism evidence="2">
    <name type="scientific">Alsobacter sp. KACC 23698</name>
    <dbReference type="NCBI Taxonomy" id="3149229"/>
    <lineage>
        <taxon>Bacteria</taxon>
        <taxon>Pseudomonadati</taxon>
        <taxon>Pseudomonadota</taxon>
        <taxon>Alphaproteobacteria</taxon>
        <taxon>Hyphomicrobiales</taxon>
        <taxon>Alsobacteraceae</taxon>
        <taxon>Alsobacter</taxon>
    </lineage>
</organism>
<dbReference type="Pfam" id="PF05071">
    <property type="entry name" value="NDUFA12"/>
    <property type="match status" value="1"/>
</dbReference>
<dbReference type="GO" id="GO:0006979">
    <property type="term" value="P:response to oxidative stress"/>
    <property type="evidence" value="ECO:0007669"/>
    <property type="project" value="TreeGrafter"/>
</dbReference>
<dbReference type="NCBIfam" id="NF006040">
    <property type="entry name" value="PRK08183.1"/>
    <property type="match status" value="1"/>
</dbReference>
<dbReference type="PANTHER" id="PTHR12910:SF2">
    <property type="entry name" value="NADH DEHYDROGENASE [UBIQUINONE] 1 ALPHA SUBCOMPLEX SUBUNIT 12"/>
    <property type="match status" value="1"/>
</dbReference>
<feature type="region of interest" description="Disordered" evidence="1">
    <location>
        <begin position="85"/>
        <end position="151"/>
    </location>
</feature>
<dbReference type="AlphaFoldDB" id="A0AAU7JN39"/>
<evidence type="ECO:0000256" key="1">
    <source>
        <dbReference type="SAM" id="MobiDB-lite"/>
    </source>
</evidence>
<evidence type="ECO:0000313" key="2">
    <source>
        <dbReference type="EMBL" id="XBO41539.1"/>
    </source>
</evidence>
<dbReference type="GO" id="GO:0045271">
    <property type="term" value="C:respiratory chain complex I"/>
    <property type="evidence" value="ECO:0007669"/>
    <property type="project" value="InterPro"/>
</dbReference>
<name>A0AAU7JN39_9HYPH</name>
<reference evidence="2" key="1">
    <citation type="submission" date="2024-05" db="EMBL/GenBank/DDBJ databases">
        <authorList>
            <person name="Kim S."/>
            <person name="Heo J."/>
            <person name="Choi H."/>
            <person name="Choi Y."/>
            <person name="Kwon S.-W."/>
            <person name="Kim Y."/>
        </authorList>
    </citation>
    <scope>NUCLEOTIDE SEQUENCE</scope>
    <source>
        <strain evidence="2">KACC 23698</strain>
    </source>
</reference>
<protein>
    <submittedName>
        <fullName evidence="2">NADH:ubiquinone oxidoreductase subunit NDUFA12</fullName>
    </submittedName>
</protein>